<name>A0A6G7J3B6_9FLAO</name>
<dbReference type="EMBL" id="CP049616">
    <property type="protein sequence ID" value="QII45108.1"/>
    <property type="molecule type" value="Genomic_DNA"/>
</dbReference>
<dbReference type="RefSeq" id="WP_166248601.1">
    <property type="nucleotide sequence ID" value="NZ_CP049616.1"/>
</dbReference>
<accession>A0A6G7J3B6</accession>
<dbReference type="InterPro" id="IPR011889">
    <property type="entry name" value="Liste_lipo_26"/>
</dbReference>
<dbReference type="InterPro" id="IPR000601">
    <property type="entry name" value="PKD_dom"/>
</dbReference>
<reference evidence="2 3" key="1">
    <citation type="submission" date="2020-02" db="EMBL/GenBank/DDBJ databases">
        <title>Complete genome of Muricauda sp. 501str8.</title>
        <authorList>
            <person name="Dong B."/>
            <person name="Zhu S."/>
            <person name="Yang J."/>
            <person name="Chen J."/>
        </authorList>
    </citation>
    <scope>NUCLEOTIDE SEQUENCE [LARGE SCALE GENOMIC DNA]</scope>
    <source>
        <strain evidence="2 3">501str8</strain>
    </source>
</reference>
<dbReference type="NCBIfam" id="TIGR02167">
    <property type="entry name" value="Liste_lipo_26"/>
    <property type="match status" value="1"/>
</dbReference>
<organism evidence="2 3">
    <name type="scientific">Flagellimonas oceani</name>
    <dbReference type="NCBI Taxonomy" id="2698672"/>
    <lineage>
        <taxon>Bacteria</taxon>
        <taxon>Pseudomonadati</taxon>
        <taxon>Bacteroidota</taxon>
        <taxon>Flavobacteriia</taxon>
        <taxon>Flavobacteriales</taxon>
        <taxon>Flavobacteriaceae</taxon>
        <taxon>Flagellimonas</taxon>
    </lineage>
</organism>
<dbReference type="PROSITE" id="PS50093">
    <property type="entry name" value="PKD"/>
    <property type="match status" value="1"/>
</dbReference>
<dbReference type="KEGG" id="mut:GVT53_10585"/>
<dbReference type="PROSITE" id="PS51257">
    <property type="entry name" value="PROKAR_LIPOPROTEIN"/>
    <property type="match status" value="1"/>
</dbReference>
<dbReference type="Proteomes" id="UP000502928">
    <property type="component" value="Chromosome"/>
</dbReference>
<evidence type="ECO:0000259" key="1">
    <source>
        <dbReference type="PROSITE" id="PS50093"/>
    </source>
</evidence>
<feature type="domain" description="PKD" evidence="1">
    <location>
        <begin position="161"/>
        <end position="190"/>
    </location>
</feature>
<evidence type="ECO:0000313" key="2">
    <source>
        <dbReference type="EMBL" id="QII45108.1"/>
    </source>
</evidence>
<keyword evidence="3" id="KW-1185">Reference proteome</keyword>
<gene>
    <name evidence="2" type="ORF">GVT53_10585</name>
</gene>
<dbReference type="InterPro" id="IPR005046">
    <property type="entry name" value="DUF285"/>
</dbReference>
<proteinExistence type="predicted"/>
<dbReference type="CDD" id="cd00146">
    <property type="entry name" value="PKD"/>
    <property type="match status" value="1"/>
</dbReference>
<protein>
    <submittedName>
        <fullName evidence="2">BspA family leucine-rich repeat surface protein</fullName>
    </submittedName>
</protein>
<dbReference type="AlphaFoldDB" id="A0A6G7J3B6"/>
<dbReference type="Pfam" id="PF03382">
    <property type="entry name" value="DUF285"/>
    <property type="match status" value="2"/>
</dbReference>
<evidence type="ECO:0000313" key="3">
    <source>
        <dbReference type="Proteomes" id="UP000502928"/>
    </source>
</evidence>
<sequence>MKRFYKLILIAASIGVAVYSCDVDSTDYSVDDRDVYIESIIIEAAKNSCVEEDIEVSVSNPSRSITASLPSDCDASEIILTIYLSEGITTSPASGDSFGTGTSSLLVTGFGLEEEYSVNLKVLEPFESDDEFVTVWRVGADESITLPLVETGTYNFKVFWGDGTESIVATYDLESATHTYTEAGDYTVTVWGAIEGFNFYKTDQSADNIIDVTNWGQLKLGNEEAYFRGCSNLQISASDAPDLSGTTTLKAMFREATSFNSNINHWDVSGVTNMQDVFYKASSYNQPLDKWDVGNVTTFETMFRDSAFDQDISGWDVSKATTLKNMFRDCPFNQPIGSWNISNVTSLQSTFRGNDAFDQDLSGWGDKLGNVVTMRELFRESDFNGDLSAWDVSKVLSMWDMFKDSGFNNPSITGWDVSGLDNMETMFGGEDCAFNQDISGWDVSNVVNMQNLFKENKVFNQDLSGWNVDNVMCNYDFDTDAPQWEDSHKPNFIADKTDNNEFCNRDN</sequence>